<proteinExistence type="inferred from homology"/>
<organism evidence="2 3">
    <name type="scientific">Celerinatantimonas diazotrophica</name>
    <dbReference type="NCBI Taxonomy" id="412034"/>
    <lineage>
        <taxon>Bacteria</taxon>
        <taxon>Pseudomonadati</taxon>
        <taxon>Pseudomonadota</taxon>
        <taxon>Gammaproteobacteria</taxon>
        <taxon>Celerinatantimonadaceae</taxon>
        <taxon>Celerinatantimonas</taxon>
    </lineage>
</organism>
<dbReference type="GO" id="GO:0004803">
    <property type="term" value="F:transposase activity"/>
    <property type="evidence" value="ECO:0007669"/>
    <property type="project" value="InterPro"/>
</dbReference>
<dbReference type="Proteomes" id="UP000295565">
    <property type="component" value="Unassembled WGS sequence"/>
</dbReference>
<evidence type="ECO:0000313" key="3">
    <source>
        <dbReference type="Proteomes" id="UP000295565"/>
    </source>
</evidence>
<accession>A0A4R1KI22</accession>
<dbReference type="Pfam" id="PF01527">
    <property type="entry name" value="HTH_Tnp_1"/>
    <property type="match status" value="1"/>
</dbReference>
<dbReference type="PANTHER" id="PTHR33609:SF1">
    <property type="entry name" value="TRANSPOSASE"/>
    <property type="match status" value="1"/>
</dbReference>
<dbReference type="InterPro" id="IPR009057">
    <property type="entry name" value="Homeodomain-like_sf"/>
</dbReference>
<dbReference type="InterPro" id="IPR052546">
    <property type="entry name" value="Transposase_8_domain"/>
</dbReference>
<gene>
    <name evidence="2" type="ORF">EV690_0009</name>
</gene>
<dbReference type="InterPro" id="IPR002514">
    <property type="entry name" value="Transposase_8"/>
</dbReference>
<evidence type="ECO:0000313" key="2">
    <source>
        <dbReference type="EMBL" id="TCK63897.1"/>
    </source>
</evidence>
<name>A0A4R1KI22_9GAMM</name>
<protein>
    <submittedName>
        <fullName evidence="2">Transposase</fullName>
    </submittedName>
</protein>
<evidence type="ECO:0000256" key="1">
    <source>
        <dbReference type="ARBA" id="ARBA00009964"/>
    </source>
</evidence>
<dbReference type="GO" id="GO:0003677">
    <property type="term" value="F:DNA binding"/>
    <property type="evidence" value="ECO:0007669"/>
    <property type="project" value="InterPro"/>
</dbReference>
<dbReference type="SUPFAM" id="SSF46689">
    <property type="entry name" value="Homeodomain-like"/>
    <property type="match status" value="1"/>
</dbReference>
<comment type="caution">
    <text evidence="2">The sequence shown here is derived from an EMBL/GenBank/DDBJ whole genome shotgun (WGS) entry which is preliminary data.</text>
</comment>
<keyword evidence="3" id="KW-1185">Reference proteome</keyword>
<dbReference type="GO" id="GO:0006313">
    <property type="term" value="P:DNA transposition"/>
    <property type="evidence" value="ECO:0007669"/>
    <property type="project" value="InterPro"/>
</dbReference>
<comment type="similarity">
    <text evidence="1">Belongs to the transposase 8 family.</text>
</comment>
<dbReference type="Gene3D" id="1.10.10.60">
    <property type="entry name" value="Homeodomain-like"/>
    <property type="match status" value="1"/>
</dbReference>
<reference evidence="2 3" key="1">
    <citation type="submission" date="2019-03" db="EMBL/GenBank/DDBJ databases">
        <title>Genomic Encyclopedia of Type Strains, Phase IV (KMG-IV): sequencing the most valuable type-strain genomes for metagenomic binning, comparative biology and taxonomic classification.</title>
        <authorList>
            <person name="Goeker M."/>
        </authorList>
    </citation>
    <scope>NUCLEOTIDE SEQUENCE [LARGE SCALE GENOMIC DNA]</scope>
    <source>
        <strain evidence="2 3">DSM 18577</strain>
    </source>
</reference>
<sequence>MKQSRFTETQIVNILKEADAGMKVEDICRKHGMSSATYYKWKSKYGGMDASELRRMKELEDENTKLKQLFAEVSLENKAMKELFAKNELITLVSWNTLMDFSSIRKANIEFIRVFIYSHYDVKHEVQIVFRF</sequence>
<dbReference type="EMBL" id="SMGD01000001">
    <property type="protein sequence ID" value="TCK63897.1"/>
    <property type="molecule type" value="Genomic_DNA"/>
</dbReference>
<dbReference type="AlphaFoldDB" id="A0A4R1KI22"/>
<dbReference type="PANTHER" id="PTHR33609">
    <property type="entry name" value="LOW CALCIUM RESPONSE LOCUS PROTEIN S"/>
    <property type="match status" value="1"/>
</dbReference>